<keyword evidence="2" id="KW-1133">Transmembrane helix</keyword>
<evidence type="ECO:0000259" key="3">
    <source>
        <dbReference type="Pfam" id="PF07786"/>
    </source>
</evidence>
<keyword evidence="2" id="KW-0812">Transmembrane</keyword>
<comment type="caution">
    <text evidence="4">The sequence shown here is derived from an EMBL/GenBank/DDBJ whole genome shotgun (WGS) entry which is preliminary data.</text>
</comment>
<keyword evidence="5" id="KW-1185">Reference proteome</keyword>
<dbReference type="EMBL" id="BPQG01000030">
    <property type="protein sequence ID" value="GJD44297.1"/>
    <property type="molecule type" value="Genomic_DNA"/>
</dbReference>
<dbReference type="Proteomes" id="UP001055117">
    <property type="component" value="Unassembled WGS sequence"/>
</dbReference>
<feature type="transmembrane region" description="Helical" evidence="2">
    <location>
        <begin position="188"/>
        <end position="209"/>
    </location>
</feature>
<feature type="transmembrane region" description="Helical" evidence="2">
    <location>
        <begin position="66"/>
        <end position="85"/>
    </location>
</feature>
<feature type="transmembrane region" description="Helical" evidence="2">
    <location>
        <begin position="122"/>
        <end position="143"/>
    </location>
</feature>
<feature type="region of interest" description="Disordered" evidence="1">
    <location>
        <begin position="1"/>
        <end position="22"/>
    </location>
</feature>
<feature type="transmembrane region" description="Helical" evidence="2">
    <location>
        <begin position="97"/>
        <end position="116"/>
    </location>
</feature>
<feature type="domain" description="Heparan-alpha-glucosaminide N-acetyltransferase catalytic" evidence="3">
    <location>
        <begin position="24"/>
        <end position="246"/>
    </location>
</feature>
<reference evidence="4 5" key="1">
    <citation type="journal article" date="2021" name="Front. Microbiol.">
        <title>Comprehensive Comparative Genomics and Phenotyping of Methylobacterium Species.</title>
        <authorList>
            <person name="Alessa O."/>
            <person name="Ogura Y."/>
            <person name="Fujitani Y."/>
            <person name="Takami H."/>
            <person name="Hayashi T."/>
            <person name="Sahin N."/>
            <person name="Tani A."/>
        </authorList>
    </citation>
    <scope>NUCLEOTIDE SEQUENCE [LARGE SCALE GENOMIC DNA]</scope>
    <source>
        <strain evidence="4 5">DSM 23679</strain>
    </source>
</reference>
<accession>A0ABQ4QGN4</accession>
<dbReference type="InterPro" id="IPR012429">
    <property type="entry name" value="HGSNAT_cat"/>
</dbReference>
<organism evidence="4 5">
    <name type="scientific">Methylobacterium cerastii</name>
    <dbReference type="NCBI Taxonomy" id="932741"/>
    <lineage>
        <taxon>Bacteria</taxon>
        <taxon>Pseudomonadati</taxon>
        <taxon>Pseudomonadota</taxon>
        <taxon>Alphaproteobacteria</taxon>
        <taxon>Hyphomicrobiales</taxon>
        <taxon>Methylobacteriaceae</taxon>
        <taxon>Methylobacterium</taxon>
    </lineage>
</organism>
<dbReference type="Pfam" id="PF07786">
    <property type="entry name" value="HGSNAT_cat"/>
    <property type="match status" value="1"/>
</dbReference>
<dbReference type="RefSeq" id="WP_147828466.1">
    <property type="nucleotide sequence ID" value="NZ_BPQG01000030.1"/>
</dbReference>
<evidence type="ECO:0000313" key="4">
    <source>
        <dbReference type="EMBL" id="GJD44297.1"/>
    </source>
</evidence>
<name>A0ABQ4QGN4_9HYPH</name>
<feature type="transmembrane region" description="Helical" evidence="2">
    <location>
        <begin position="150"/>
        <end position="168"/>
    </location>
</feature>
<keyword evidence="2" id="KW-0472">Membrane</keyword>
<proteinExistence type="predicted"/>
<evidence type="ECO:0000256" key="1">
    <source>
        <dbReference type="SAM" id="MobiDB-lite"/>
    </source>
</evidence>
<evidence type="ECO:0000313" key="5">
    <source>
        <dbReference type="Proteomes" id="UP001055117"/>
    </source>
</evidence>
<gene>
    <name evidence="4" type="ORF">AFCDBAGC_2163</name>
</gene>
<feature type="compositionally biased region" description="Low complexity" evidence="1">
    <location>
        <begin position="10"/>
        <end position="22"/>
    </location>
</feature>
<protein>
    <recommendedName>
        <fullName evidence="3">Heparan-alpha-glucosaminide N-acetyltransferase catalytic domain-containing protein</fullName>
    </recommendedName>
</protein>
<sequence>MRSDPPLAPVPASSPDAPTSAPGRIPAIDAARAAALAAMAAYHLTWDLGYLRLTPENAALSPAGRIAAHVIAGSFLVLVGVGLVLMNGRGVRLRPTLLRLLRVGGAAILITVATYFAFPDSFIFFGILHCIAASSVLALPFLFVPAIVTALAGALVVALPHLAAHPALDAPALFFLGLGRLTPQTNDYVPLFPWFGIVLFGVALGRIALPRFARSRPGLWRPRSRGARAAAFAGRHSLTIYLLHQPLLLGALTGLVAVTGPHPRAGLAKFRADYVETCTRTGGEPASCRIAARCTGDALRKEGLWSVEGRGFTAPERVRAQGLSQRCYEASEGTAPAP</sequence>
<evidence type="ECO:0000256" key="2">
    <source>
        <dbReference type="SAM" id="Phobius"/>
    </source>
</evidence>